<feature type="region of interest" description="Disordered" evidence="2">
    <location>
        <begin position="69"/>
        <end position="126"/>
    </location>
</feature>
<evidence type="ECO:0000256" key="1">
    <source>
        <dbReference type="SAM" id="Coils"/>
    </source>
</evidence>
<reference evidence="4 5" key="1">
    <citation type="submission" date="2019-03" db="EMBL/GenBank/DDBJ databases">
        <authorList>
            <person name="Gaulin E."/>
            <person name="Dumas B."/>
        </authorList>
    </citation>
    <scope>NUCLEOTIDE SEQUENCE [LARGE SCALE GENOMIC DNA]</scope>
    <source>
        <strain evidence="4">CBS 568.67</strain>
    </source>
</reference>
<dbReference type="EMBL" id="CAADRA010006994">
    <property type="protein sequence ID" value="VFT98007.1"/>
    <property type="molecule type" value="Genomic_DNA"/>
</dbReference>
<proteinExistence type="predicted"/>
<evidence type="ECO:0000256" key="2">
    <source>
        <dbReference type="SAM" id="MobiDB-lite"/>
    </source>
</evidence>
<feature type="compositionally biased region" description="Polar residues" evidence="2">
    <location>
        <begin position="73"/>
        <end position="85"/>
    </location>
</feature>
<evidence type="ECO:0000313" key="5">
    <source>
        <dbReference type="Proteomes" id="UP000332933"/>
    </source>
</evidence>
<keyword evidence="5" id="KW-1185">Reference proteome</keyword>
<dbReference type="Proteomes" id="UP000332933">
    <property type="component" value="Unassembled WGS sequence"/>
</dbReference>
<dbReference type="AlphaFoldDB" id="A0A485LIJ0"/>
<feature type="compositionally biased region" description="Basic and acidic residues" evidence="2">
    <location>
        <begin position="107"/>
        <end position="119"/>
    </location>
</feature>
<evidence type="ECO:0000313" key="3">
    <source>
        <dbReference type="EMBL" id="KAF0686903.1"/>
    </source>
</evidence>
<dbReference type="EMBL" id="VJMH01006968">
    <property type="protein sequence ID" value="KAF0686903.1"/>
    <property type="molecule type" value="Genomic_DNA"/>
</dbReference>
<gene>
    <name evidence="4" type="primary">Aste57867_21335</name>
    <name evidence="3" type="ORF">As57867_021266</name>
    <name evidence="4" type="ORF">ASTE57867_21335</name>
</gene>
<evidence type="ECO:0000313" key="4">
    <source>
        <dbReference type="EMBL" id="VFT98007.1"/>
    </source>
</evidence>
<reference evidence="3" key="2">
    <citation type="submission" date="2019-06" db="EMBL/GenBank/DDBJ databases">
        <title>Genomics analysis of Aphanomyces spp. identifies a new class of oomycete effector associated with host adaptation.</title>
        <authorList>
            <person name="Gaulin E."/>
        </authorList>
    </citation>
    <scope>NUCLEOTIDE SEQUENCE</scope>
    <source>
        <strain evidence="3">CBS 578.67</strain>
    </source>
</reference>
<organism evidence="4 5">
    <name type="scientific">Aphanomyces stellatus</name>
    <dbReference type="NCBI Taxonomy" id="120398"/>
    <lineage>
        <taxon>Eukaryota</taxon>
        <taxon>Sar</taxon>
        <taxon>Stramenopiles</taxon>
        <taxon>Oomycota</taxon>
        <taxon>Saprolegniomycetes</taxon>
        <taxon>Saprolegniales</taxon>
        <taxon>Verrucalvaceae</taxon>
        <taxon>Aphanomyces</taxon>
    </lineage>
</organism>
<protein>
    <submittedName>
        <fullName evidence="4">Aste57867_21335 protein</fullName>
    </submittedName>
</protein>
<accession>A0A485LIJ0</accession>
<feature type="coiled-coil region" evidence="1">
    <location>
        <begin position="151"/>
        <end position="206"/>
    </location>
</feature>
<dbReference type="OrthoDB" id="10567255at2759"/>
<keyword evidence="1" id="KW-0175">Coiled coil</keyword>
<name>A0A485LIJ0_9STRA</name>
<feature type="compositionally biased region" description="Low complexity" evidence="2">
    <location>
        <begin position="95"/>
        <end position="106"/>
    </location>
</feature>
<sequence>MERSRSPSRSPRTQRRMFFGDDYVESEHEYPTKEEFHAEVIKPSAEYIRTQTTTTTTTTVVCEEQMHMESDMETNTSSIADNTWEISPVRRRSTADSTPSDFSPSPFERKNTRTTRERPSYSGALAVSSGMSDALARMKMRKQEMEMASVVDKVQKQMLAMEIVLKELQLEHRLKCDLLERQIEVTKKVEEEKLALQVQLDQVTRQLLAEQAHKENETARNVNYMSVAMNSFMSQSEHTQHMIMEQLKSMAQPGVQVPHQSFNNSNQSVHAFMSQLAEYHHDVLNAVKSVQSAPADDGVKTAPAALRRSITLDETSMASSPPKKVMSTEPQSTFFTSARAAMLGATIFAVGLGAGQFAHTKDVQQPIVHQQHSLDMDVLVEKIKQMQKEVQPIVPSKWVEVAAPVKEVAIVEPIVDATEPVQALAPSSVVEVKSEVVVPTVHAPIVSEPITPVEVEVEAAKGSIVEVVEQKPVVSSKSDVNAHIALLLDMQKSKSIEPKTVVNPLESFLAMKAKAEPAKVIDEVKSETFEETVEEATDFNSTVGMQPTLAKDVVLVELDSTAVVVTDHFAVGNMSNELPIVQEITETVAIEVPLLNATESETHEVETSIEEPIEVVDTLVEVDENVVAPAEELESTEDEVDVVKDDVEIDAFPTDAEPKSTFDTLAVALRALVAPASQQVVKSPSAPKMEATKITARHLWKRNDVATLKTLETVELVVAKAAEVAVEVDTINVEVNVTETLEIPPEEAVVAEVFVNDESSVWLSPSKPWAEEVYANMTSEVDIASVDAEMPVVPAKLIKFAFDLPKCHANASLVSEARVTLNPFYVAKAEASAELHEQVLEEPTVLSVAPVEDQQEAAVEGSAQTEVVANVIAEAQPAVVDTSPETDIDVNEESQSDSEVALEVVTDFSMQVVAVQTDSEPAVEVSEPLVEAIEVVETIDETVEATVEVVEPIHEVIEESFDVIEPTLAADVVSEVLNPVEEVVEPVVEAIEPIANVAEVVETFVEDIDAVVDLTEVAEPTADVIEVIDHVVVEPISEAAVEEAEPLFEDVEPVSAHIESGVEEAEPVVEVTEPIEAVVEPIVEEPEVAIVESTADSTEDALEVSVDEKVEPTVDANEKITEELVDAGLPTDVIAALPAPEDVASAVELVPEHVEAVADVVVEEPAAIEDVAGAQSPVAVNPFFASN</sequence>